<feature type="transmembrane region" description="Helical" evidence="1">
    <location>
        <begin position="90"/>
        <end position="108"/>
    </location>
</feature>
<accession>A0AAD6J1Z7</accession>
<gene>
    <name evidence="2" type="ORF">Dda_3438</name>
</gene>
<proteinExistence type="predicted"/>
<feature type="transmembrane region" description="Helical" evidence="1">
    <location>
        <begin position="243"/>
        <end position="264"/>
    </location>
</feature>
<evidence type="ECO:0000313" key="3">
    <source>
        <dbReference type="Proteomes" id="UP001221413"/>
    </source>
</evidence>
<sequence length="417" mass="46361">MADEGKISAFVAGNVTEWPFGPQYVKEGFYSANHTSDISLVYERLTILVPWPWLLCSFTISFLVAGWCYYSTLKQRYEADGESIRSNITILIFLLTTVRSVATFILAIKSFTGPLRYPPVSAVAALAISALSSALDCSLLSGKYYGSIIKRVAQLNAWITFASLVMTFALPFAKGSFVYGRFEVGGGTCPVAVRKCSYQPPIVGCPDDWATMSDKEKGDFWGTLYKDLAGLGFDQTITSPAEVALGIVAMLITVYIAFSGFRLISWFSELFDRAWNYREEAERKRNEASEVNSEELFFVGAVNREKPKAPIRRDASAFTIISIIVLTAVAVPLHAQEETHPKGIHVMDGFGKPDHVKKMSDGPRFREQMAKQYTGENEDGTSWVDCYVVTAPISKTGFMTEWIDLQKKEPLTFLAMI</sequence>
<dbReference type="AlphaFoldDB" id="A0AAD6J1Z7"/>
<dbReference type="EMBL" id="JAQGDS010000003">
    <property type="protein sequence ID" value="KAJ6262626.1"/>
    <property type="molecule type" value="Genomic_DNA"/>
</dbReference>
<keyword evidence="1" id="KW-0812">Transmembrane</keyword>
<evidence type="ECO:0000256" key="1">
    <source>
        <dbReference type="SAM" id="Phobius"/>
    </source>
</evidence>
<feature type="transmembrane region" description="Helical" evidence="1">
    <location>
        <begin position="51"/>
        <end position="70"/>
    </location>
</feature>
<organism evidence="2 3">
    <name type="scientific">Drechslerella dactyloides</name>
    <name type="common">Nematode-trapping fungus</name>
    <name type="synonym">Arthrobotrys dactyloides</name>
    <dbReference type="NCBI Taxonomy" id="74499"/>
    <lineage>
        <taxon>Eukaryota</taxon>
        <taxon>Fungi</taxon>
        <taxon>Dikarya</taxon>
        <taxon>Ascomycota</taxon>
        <taxon>Pezizomycotina</taxon>
        <taxon>Orbiliomycetes</taxon>
        <taxon>Orbiliales</taxon>
        <taxon>Orbiliaceae</taxon>
        <taxon>Drechslerella</taxon>
    </lineage>
</organism>
<keyword evidence="3" id="KW-1185">Reference proteome</keyword>
<keyword evidence="1" id="KW-0472">Membrane</keyword>
<dbReference type="Proteomes" id="UP001221413">
    <property type="component" value="Unassembled WGS sequence"/>
</dbReference>
<name>A0AAD6J1Z7_DREDA</name>
<feature type="transmembrane region" description="Helical" evidence="1">
    <location>
        <begin position="152"/>
        <end position="173"/>
    </location>
</feature>
<feature type="transmembrane region" description="Helical" evidence="1">
    <location>
        <begin position="315"/>
        <end position="335"/>
    </location>
</feature>
<keyword evidence="1" id="KW-1133">Transmembrane helix</keyword>
<comment type="caution">
    <text evidence="2">The sequence shown here is derived from an EMBL/GenBank/DDBJ whole genome shotgun (WGS) entry which is preliminary data.</text>
</comment>
<reference evidence="2" key="1">
    <citation type="submission" date="2023-01" db="EMBL/GenBank/DDBJ databases">
        <title>The chitinases involved in constricting ring structure development in the nematode-trapping fungus Drechslerella dactyloides.</title>
        <authorList>
            <person name="Wang R."/>
            <person name="Zhang L."/>
            <person name="Tang P."/>
            <person name="Li S."/>
            <person name="Liang L."/>
        </authorList>
    </citation>
    <scope>NUCLEOTIDE SEQUENCE</scope>
    <source>
        <strain evidence="2">YMF1.00031</strain>
    </source>
</reference>
<evidence type="ECO:0000313" key="2">
    <source>
        <dbReference type="EMBL" id="KAJ6262626.1"/>
    </source>
</evidence>
<protein>
    <submittedName>
        <fullName evidence="2">Uncharacterized protein</fullName>
    </submittedName>
</protein>
<feature type="transmembrane region" description="Helical" evidence="1">
    <location>
        <begin position="120"/>
        <end position="140"/>
    </location>
</feature>